<keyword evidence="2" id="KW-0812">Transmembrane</keyword>
<keyword evidence="2" id="KW-1133">Transmembrane helix</keyword>
<feature type="compositionally biased region" description="Pro residues" evidence="1">
    <location>
        <begin position="184"/>
        <end position="200"/>
    </location>
</feature>
<feature type="transmembrane region" description="Helical" evidence="2">
    <location>
        <begin position="99"/>
        <end position="122"/>
    </location>
</feature>
<evidence type="ECO:0000256" key="2">
    <source>
        <dbReference type="SAM" id="Phobius"/>
    </source>
</evidence>
<evidence type="ECO:0000313" key="3">
    <source>
        <dbReference type="EMBL" id="BCT93759.1"/>
    </source>
</evidence>
<feature type="region of interest" description="Disordered" evidence="1">
    <location>
        <begin position="144"/>
        <end position="227"/>
    </location>
</feature>
<feature type="compositionally biased region" description="Low complexity" evidence="1">
    <location>
        <begin position="201"/>
        <end position="222"/>
    </location>
</feature>
<feature type="compositionally biased region" description="Pro residues" evidence="1">
    <location>
        <begin position="157"/>
        <end position="167"/>
    </location>
</feature>
<evidence type="ECO:0008006" key="5">
    <source>
        <dbReference type="Google" id="ProtNLM"/>
    </source>
</evidence>
<dbReference type="RefSeq" id="WP_213434679.1">
    <property type="nucleotide sequence ID" value="NZ_AP024545.1"/>
</dbReference>
<reference evidence="3 4" key="1">
    <citation type="submission" date="2021-03" db="EMBL/GenBank/DDBJ databases">
        <title>Complete Genome Sequences of Two Lysobacter Strains Isolated from Sea Water (Lysobacter caseinilyticus) and Soil (Lysobacter helvus) in South Korea.</title>
        <authorList>
            <person name="Watanabe Y."/>
            <person name="Arakawa K."/>
        </authorList>
    </citation>
    <scope>NUCLEOTIDE SEQUENCE [LARGE SCALE GENOMIC DNA]</scope>
    <source>
        <strain evidence="3 4">KVB24</strain>
    </source>
</reference>
<name>A0ABM7Q8J3_9GAMM</name>
<sequence>MFNAADVIEALAQRRRLKSIRPEAPGTLPPGWQTWLDGMSTSPRAIKGAPPQDVIAEFAQRPLASPPKRMPTLTRWQAFRTLLRQQWNPPHREERGQRLFAAFVSGALHAVFLVLLMILAWVRIPPPPAGSAGETVVQVEFIGKGTPEETGGGAPEGPAPEPSPAPAAPAAQSAAEKPAETTQTPPPSEAQPTTEPPTEPAPVAAQPEVEPTPVEPQPAAQPLQVTEVTVPDTTFVLAPTRPRDVQLPEPQIVVPELKQPAPGVARVAVPQQQVLQVEQVAPTPVRVAPTLRAEEEARLSQARALNAPTTTPELQVPTVRAQVQALPMPSRGTQPSAQSGTAPAASASPTGTSTAATPGGGPPSPGSGTRPAAQTGTGTTPSAKPGAWPTPQRGDDFGVGTRNRPGAAPGTPGAQAGGKPGLFKADGTPNLGEAPSPQRNAPGTPEAQAIDLDKAGRWLKRPPYDYTPTAFDKYWRPSETLLQEWVRKGIKKLEIPIPGTGKRISCVVSLLAVGGACGLTDPNHNEQPATARPPPDIPFKPQLQENNGSVRPAPAPPATTVRPPAAG</sequence>
<proteinExistence type="predicted"/>
<feature type="region of interest" description="Disordered" evidence="1">
    <location>
        <begin position="522"/>
        <end position="567"/>
    </location>
</feature>
<gene>
    <name evidence="3" type="ORF">LYSCAS_27830</name>
</gene>
<feature type="compositionally biased region" description="Low complexity" evidence="1">
    <location>
        <begin position="168"/>
        <end position="183"/>
    </location>
</feature>
<accession>A0ABM7Q8J3</accession>
<dbReference type="EMBL" id="AP024545">
    <property type="protein sequence ID" value="BCT93759.1"/>
    <property type="molecule type" value="Genomic_DNA"/>
</dbReference>
<organism evidence="3 4">
    <name type="scientific">Noviluteimonas caseinilytica</name>
    <dbReference type="NCBI Taxonomy" id="2675101"/>
    <lineage>
        <taxon>Bacteria</taxon>
        <taxon>Pseudomonadati</taxon>
        <taxon>Pseudomonadota</taxon>
        <taxon>Gammaproteobacteria</taxon>
        <taxon>Lysobacterales</taxon>
        <taxon>Lysobacteraceae</taxon>
        <taxon>Noviluteimonas</taxon>
    </lineage>
</organism>
<feature type="compositionally biased region" description="Low complexity" evidence="1">
    <location>
        <begin position="558"/>
        <end position="567"/>
    </location>
</feature>
<feature type="compositionally biased region" description="Low complexity" evidence="1">
    <location>
        <begin position="334"/>
        <end position="357"/>
    </location>
</feature>
<keyword evidence="2" id="KW-0472">Membrane</keyword>
<dbReference type="Proteomes" id="UP000681317">
    <property type="component" value="Chromosome"/>
</dbReference>
<feature type="region of interest" description="Disordered" evidence="1">
    <location>
        <begin position="297"/>
        <end position="448"/>
    </location>
</feature>
<evidence type="ECO:0000256" key="1">
    <source>
        <dbReference type="SAM" id="MobiDB-lite"/>
    </source>
</evidence>
<keyword evidence="4" id="KW-1185">Reference proteome</keyword>
<feature type="compositionally biased region" description="Polar residues" evidence="1">
    <location>
        <begin position="372"/>
        <end position="382"/>
    </location>
</feature>
<protein>
    <recommendedName>
        <fullName evidence="5">Transmembrane repetitive protein</fullName>
    </recommendedName>
</protein>
<evidence type="ECO:0000313" key="4">
    <source>
        <dbReference type="Proteomes" id="UP000681317"/>
    </source>
</evidence>
<feature type="compositionally biased region" description="Low complexity" evidence="1">
    <location>
        <begin position="405"/>
        <end position="414"/>
    </location>
</feature>